<dbReference type="InterPro" id="IPR008302">
    <property type="entry name" value="NamZ"/>
</dbReference>
<protein>
    <submittedName>
        <fullName evidence="4">DUF1343 domain-containing protein</fullName>
    </submittedName>
</protein>
<feature type="region of interest" description="Disordered" evidence="1">
    <location>
        <begin position="138"/>
        <end position="157"/>
    </location>
</feature>
<feature type="compositionally biased region" description="Basic and acidic residues" evidence="1">
    <location>
        <begin position="10"/>
        <end position="26"/>
    </location>
</feature>
<dbReference type="PANTHER" id="PTHR42915">
    <property type="entry name" value="HYPOTHETICAL 460 KDA PROTEIN IN FEUA-SIGW INTERGENIC REGION [PRECURSOR]"/>
    <property type="match status" value="1"/>
</dbReference>
<dbReference type="EMBL" id="JAFVMF010000029">
    <property type="protein sequence ID" value="MBO1361742.1"/>
    <property type="molecule type" value="Genomic_DNA"/>
</dbReference>
<dbReference type="PIRSF" id="PIRSF016719">
    <property type="entry name" value="UCP016719"/>
    <property type="match status" value="1"/>
</dbReference>
<reference evidence="4 5" key="1">
    <citation type="submission" date="2021-03" db="EMBL/GenBank/DDBJ databases">
        <title>The complete genome sequence of Acetobacter sacchari TBRC 11175.</title>
        <authorList>
            <person name="Charoenyingcharoen P."/>
            <person name="Yukphan P."/>
        </authorList>
    </citation>
    <scope>NUCLEOTIDE SEQUENCE [LARGE SCALE GENOMIC DNA]</scope>
    <source>
        <strain evidence="4 5">TBRC 11175</strain>
    </source>
</reference>
<dbReference type="InterPro" id="IPR048503">
    <property type="entry name" value="NamZ_C"/>
</dbReference>
<dbReference type="Pfam" id="PF07075">
    <property type="entry name" value="NamZ_N"/>
    <property type="match status" value="1"/>
</dbReference>
<evidence type="ECO:0000256" key="1">
    <source>
        <dbReference type="SAM" id="MobiDB-lite"/>
    </source>
</evidence>
<evidence type="ECO:0000259" key="3">
    <source>
        <dbReference type="Pfam" id="PF20732"/>
    </source>
</evidence>
<feature type="domain" description="Peptidoglycan beta-N-acetylmuramidase NamZ C-terminal" evidence="3">
    <location>
        <begin position="318"/>
        <end position="469"/>
    </location>
</feature>
<dbReference type="PANTHER" id="PTHR42915:SF1">
    <property type="entry name" value="PEPTIDOGLYCAN BETA-N-ACETYLMURAMIDASE NAMZ"/>
    <property type="match status" value="1"/>
</dbReference>
<dbReference type="Pfam" id="PF20732">
    <property type="entry name" value="NamZ_C"/>
    <property type="match status" value="1"/>
</dbReference>
<dbReference type="Gene3D" id="3.90.1150.140">
    <property type="match status" value="1"/>
</dbReference>
<evidence type="ECO:0000313" key="4">
    <source>
        <dbReference type="EMBL" id="MBO1361742.1"/>
    </source>
</evidence>
<name>A0ABS3M0N4_9PROT</name>
<organism evidence="4 5">
    <name type="scientific">Acetobacter sacchari</name>
    <dbReference type="NCBI Taxonomy" id="2661687"/>
    <lineage>
        <taxon>Bacteria</taxon>
        <taxon>Pseudomonadati</taxon>
        <taxon>Pseudomonadota</taxon>
        <taxon>Alphaproteobacteria</taxon>
        <taxon>Acetobacterales</taxon>
        <taxon>Acetobacteraceae</taxon>
        <taxon>Acetobacter</taxon>
    </lineage>
</organism>
<accession>A0ABS3M0N4</accession>
<evidence type="ECO:0000313" key="5">
    <source>
        <dbReference type="Proteomes" id="UP000664771"/>
    </source>
</evidence>
<dbReference type="Gene3D" id="3.40.50.12170">
    <property type="entry name" value="Uncharacterised protein PF07075, DUF1343"/>
    <property type="match status" value="1"/>
</dbReference>
<dbReference type="Proteomes" id="UP000664771">
    <property type="component" value="Unassembled WGS sequence"/>
</dbReference>
<dbReference type="InterPro" id="IPR048502">
    <property type="entry name" value="NamZ_N"/>
</dbReference>
<dbReference type="RefSeq" id="WP_207883707.1">
    <property type="nucleotide sequence ID" value="NZ_JAFVMF010000029.1"/>
</dbReference>
<feature type="domain" description="Peptidoglycan beta-N-acetylmuramidase NamZ N-terminal" evidence="2">
    <location>
        <begin position="104"/>
        <end position="312"/>
    </location>
</feature>
<evidence type="ECO:0000259" key="2">
    <source>
        <dbReference type="Pfam" id="PF07075"/>
    </source>
</evidence>
<feature type="region of interest" description="Disordered" evidence="1">
    <location>
        <begin position="1"/>
        <end position="35"/>
    </location>
</feature>
<proteinExistence type="predicted"/>
<keyword evidence="5" id="KW-1185">Reference proteome</keyword>
<gene>
    <name evidence="4" type="ORF">J2D73_18330</name>
</gene>
<sequence length="469" mass="50626">MSASTASDSDGQRSADRQQALRHESATPRSNPMWSFATGFSTPAYEPCGTGLPRRALLGAGGAALFPRPGHTAPRCENGRGRVRTGFEVAMAQGFASLRGMRLGIIANQTSIGPDFRHISEILHERSDVDLRALFSPEHGLHGSAPPGATEKGGRDKRTGLPVMPLYGLSGPALEQVFVQANIEAVIFDIQDVGARFYTYIWTLFDAMAACARLDLRVIVLDRPNPLGGEAVRGPVLAPQYASFLGRAPVALQHGMTVCELARFFNAEILPHTNYPGRSVRLDVVSMQGWRRWMTFGETGLAWVPPSPNMPTPVTATVYPGVCLLEGTPLSLGRGTTTPFELAGAPDLDSSAFVQRLNDFSLPGVGFRETSFTPSSSIFSDREVQGAQMLVTDSGRFDPVALGVALLLAAKAVWPGFAWREEGRAIDRLAGTDTLRRSVNAGTPPAATLRQWSAETASFARLRRPYLLY</sequence>
<comment type="caution">
    <text evidence="4">The sequence shown here is derived from an EMBL/GenBank/DDBJ whole genome shotgun (WGS) entry which is preliminary data.</text>
</comment>